<proteinExistence type="predicted"/>
<accession>A0ABY8RF43</accession>
<dbReference type="EMBL" id="CP124855">
    <property type="protein sequence ID" value="WHF51867.1"/>
    <property type="molecule type" value="Genomic_DNA"/>
</dbReference>
<dbReference type="Proteomes" id="UP001241656">
    <property type="component" value="Chromosome"/>
</dbReference>
<evidence type="ECO:0000256" key="1">
    <source>
        <dbReference type="SAM" id="Coils"/>
    </source>
</evidence>
<sequence>MKKFLFFVYLFFSFIGFGQIFKFTFAGSSTCPTPDNTPIIQNLHTTVTPLLRQNVNCSATASSFNSNAWPTGATQNENNYIEVTVSASAGYQLSISSFSFDMQRSASGPTYGKIAIDKGSGLFSQSFDIAPSESSQNINWDFDDFTVSSGLTVRFRIYGWQASAGTGTLRLNHVTLSGAVTLQNGVGTGNSPFTASGGNVGLDKIPTQKLDINGNIRTSGKLLVGDIGDGAVNILSDYSLAVNGGALFTSATVKLNSNWPDYVFKNNYQLISLEEVEKHIIEKGHLPDIPSAKEVKISGINLGEMNVKLLTKIEELTLYSIEQNKKIKKQSEQIEKLEKSLQNIQKDQK</sequence>
<protein>
    <recommendedName>
        <fullName evidence="4">Cell wall anchor protein</fullName>
    </recommendedName>
</protein>
<name>A0ABY8RF43_9FLAO</name>
<reference evidence="2 3" key="1">
    <citation type="submission" date="2023-05" db="EMBL/GenBank/DDBJ databases">
        <title>Genomic insight into Chryseobacterium sp. wdc7 isolated forest soil (Gotjawal).</title>
        <authorList>
            <person name="Park S.-J."/>
        </authorList>
    </citation>
    <scope>NUCLEOTIDE SEQUENCE [LARGE SCALE GENOMIC DNA]</scope>
    <source>
        <strain evidence="3">wdc7</strain>
    </source>
</reference>
<keyword evidence="3" id="KW-1185">Reference proteome</keyword>
<dbReference type="RefSeq" id="WP_282905187.1">
    <property type="nucleotide sequence ID" value="NZ_CP124855.1"/>
</dbReference>
<organism evidence="2 3">
    <name type="scientific">Chryseobacterium gotjawalense</name>
    <dbReference type="NCBI Taxonomy" id="3042315"/>
    <lineage>
        <taxon>Bacteria</taxon>
        <taxon>Pseudomonadati</taxon>
        <taxon>Bacteroidota</taxon>
        <taxon>Flavobacteriia</taxon>
        <taxon>Flavobacteriales</taxon>
        <taxon>Weeksellaceae</taxon>
        <taxon>Chryseobacterium group</taxon>
        <taxon>Chryseobacterium</taxon>
    </lineage>
</organism>
<evidence type="ECO:0000313" key="2">
    <source>
        <dbReference type="EMBL" id="WHF51867.1"/>
    </source>
</evidence>
<keyword evidence="1" id="KW-0175">Coiled coil</keyword>
<evidence type="ECO:0000313" key="3">
    <source>
        <dbReference type="Proteomes" id="UP001241656"/>
    </source>
</evidence>
<gene>
    <name evidence="2" type="ORF">QGN23_00985</name>
</gene>
<evidence type="ECO:0008006" key="4">
    <source>
        <dbReference type="Google" id="ProtNLM"/>
    </source>
</evidence>
<feature type="coiled-coil region" evidence="1">
    <location>
        <begin position="320"/>
        <end position="347"/>
    </location>
</feature>